<sequence>MLIDISAAPGNGEFRARSAPIRRELVFRGKYTYYKFLVEPRYVRSYKTLYLLLERCLNTHMLPLYPSRLERTGRKFARAWWRHLKACDHYVVNVVSGDR</sequence>
<dbReference type="Proteomes" id="UP000663193">
    <property type="component" value="Chromosome 12"/>
</dbReference>
<reference evidence="2" key="1">
    <citation type="journal article" date="2021" name="BMC Genomics">
        <title>Chromosome-level genome assembly and manually-curated proteome of model necrotroph Parastagonospora nodorum Sn15 reveals a genome-wide trove of candidate effector homologs, and redundancy of virulence-related functions within an accessory chromosome.</title>
        <authorList>
            <person name="Bertazzoni S."/>
            <person name="Jones D.A.B."/>
            <person name="Phan H.T."/>
            <person name="Tan K.-C."/>
            <person name="Hane J.K."/>
        </authorList>
    </citation>
    <scope>NUCLEOTIDE SEQUENCE [LARGE SCALE GENOMIC DNA]</scope>
    <source>
        <strain evidence="2">SN15 / ATCC MYA-4574 / FGSC 10173)</strain>
    </source>
</reference>
<evidence type="ECO:0000313" key="1">
    <source>
        <dbReference type="EMBL" id="QRD01436.1"/>
    </source>
</evidence>
<accession>A0A7U2FEH1</accession>
<keyword evidence="2" id="KW-1185">Reference proteome</keyword>
<dbReference type="VEuPathDB" id="FungiDB:JI435_416670"/>
<protein>
    <submittedName>
        <fullName evidence="1">Uncharacterized protein</fullName>
    </submittedName>
</protein>
<organism evidence="1 2">
    <name type="scientific">Phaeosphaeria nodorum (strain SN15 / ATCC MYA-4574 / FGSC 10173)</name>
    <name type="common">Glume blotch fungus</name>
    <name type="synonym">Parastagonospora nodorum</name>
    <dbReference type="NCBI Taxonomy" id="321614"/>
    <lineage>
        <taxon>Eukaryota</taxon>
        <taxon>Fungi</taxon>
        <taxon>Dikarya</taxon>
        <taxon>Ascomycota</taxon>
        <taxon>Pezizomycotina</taxon>
        <taxon>Dothideomycetes</taxon>
        <taxon>Pleosporomycetidae</taxon>
        <taxon>Pleosporales</taxon>
        <taxon>Pleosporineae</taxon>
        <taxon>Phaeosphaeriaceae</taxon>
        <taxon>Parastagonospora</taxon>
    </lineage>
</organism>
<dbReference type="AlphaFoldDB" id="A0A7U2FEH1"/>
<dbReference type="EMBL" id="CP069034">
    <property type="protein sequence ID" value="QRD01436.1"/>
    <property type="molecule type" value="Genomic_DNA"/>
</dbReference>
<proteinExistence type="predicted"/>
<evidence type="ECO:0000313" key="2">
    <source>
        <dbReference type="Proteomes" id="UP000663193"/>
    </source>
</evidence>
<gene>
    <name evidence="1" type="ORF">JI435_416670</name>
</gene>
<name>A0A7U2FEH1_PHANO</name>